<keyword evidence="3" id="KW-0723">Serine/threonine-protein kinase</keyword>
<evidence type="ECO:0000256" key="1">
    <source>
        <dbReference type="ARBA" id="ARBA00008867"/>
    </source>
</evidence>
<keyword evidence="7 11" id="KW-0067">ATP-binding</keyword>
<name>A0A2T9YKK0_9FUNG</name>
<protein>
    <recommendedName>
        <fullName evidence="2">dual-specificity kinase</fullName>
        <ecNumber evidence="2">2.7.12.1</ecNumber>
    </recommendedName>
</protein>
<dbReference type="Gene3D" id="3.30.200.20">
    <property type="entry name" value="Phosphorylase Kinase, domain 1"/>
    <property type="match status" value="1"/>
</dbReference>
<dbReference type="SMART" id="SM00220">
    <property type="entry name" value="S_TKc"/>
    <property type="match status" value="1"/>
</dbReference>
<evidence type="ECO:0000259" key="13">
    <source>
        <dbReference type="PROSITE" id="PS50011"/>
    </source>
</evidence>
<reference evidence="14 15" key="1">
    <citation type="journal article" date="2018" name="MBio">
        <title>Comparative Genomics Reveals the Core Gene Toolbox for the Fungus-Insect Symbiosis.</title>
        <authorList>
            <person name="Wang Y."/>
            <person name="Stata M."/>
            <person name="Wang W."/>
            <person name="Stajich J.E."/>
            <person name="White M.M."/>
            <person name="Moncalvo J.M."/>
        </authorList>
    </citation>
    <scope>NUCLEOTIDE SEQUENCE [LARGE SCALE GENOMIC DNA]</scope>
    <source>
        <strain evidence="14 15">SWE-8-4</strain>
    </source>
</reference>
<keyword evidence="15" id="KW-1185">Reference proteome</keyword>
<dbReference type="PANTHER" id="PTHR24058">
    <property type="entry name" value="DUAL SPECIFICITY PROTEIN KINASE"/>
    <property type="match status" value="1"/>
</dbReference>
<dbReference type="GO" id="GO:0004674">
    <property type="term" value="F:protein serine/threonine kinase activity"/>
    <property type="evidence" value="ECO:0007669"/>
    <property type="project" value="UniProtKB-KW"/>
</dbReference>
<keyword evidence="4" id="KW-0808">Transferase</keyword>
<evidence type="ECO:0000256" key="5">
    <source>
        <dbReference type="ARBA" id="ARBA00022741"/>
    </source>
</evidence>
<evidence type="ECO:0000256" key="10">
    <source>
        <dbReference type="ARBA" id="ARBA00051680"/>
    </source>
</evidence>
<feature type="region of interest" description="Disordered" evidence="12">
    <location>
        <begin position="156"/>
        <end position="177"/>
    </location>
</feature>
<dbReference type="CDD" id="cd14210">
    <property type="entry name" value="PKc_DYRK"/>
    <property type="match status" value="1"/>
</dbReference>
<dbReference type="GO" id="GO:0005737">
    <property type="term" value="C:cytoplasm"/>
    <property type="evidence" value="ECO:0007669"/>
    <property type="project" value="TreeGrafter"/>
</dbReference>
<dbReference type="PROSITE" id="PS50011">
    <property type="entry name" value="PROTEIN_KINASE_DOM"/>
    <property type="match status" value="1"/>
</dbReference>
<dbReference type="PROSITE" id="PS00108">
    <property type="entry name" value="PROTEIN_KINASE_ST"/>
    <property type="match status" value="1"/>
</dbReference>
<evidence type="ECO:0000313" key="14">
    <source>
        <dbReference type="EMBL" id="PVU92871.1"/>
    </source>
</evidence>
<dbReference type="PANTHER" id="PTHR24058:SF22">
    <property type="entry name" value="DUAL SPECIFICITY TYROSINE-PHOSPHORYLATION-REGULATED KINASE 4"/>
    <property type="match status" value="1"/>
</dbReference>
<sequence length="1068" mass="119551">MKKSVNFDANTININHTIESNNTSLPISLSPVTYLQDSKPGAFIKKPPLTRKIKSRSTLGVGATGSSTLGFVGGFCFFPKDLYTFVNKKSFDFLQNITSTQPNSSTMDNSLDSEIETRLKKIDLHEDYFYSINHPSFQEPSNTSYDSASKYNRKTASRVSVNSHADTSISSAPSTDSFKLSSNFSNVNSSSFNSQRYADQSLRSKSQIKYMQHSKKNIDTTNTNLDMPETSDYISRAGTSAVLNANVQKSLNLNKKTNNSKFNQQIPFIKHSQNQTPALPINKNITTTKKFSPLILNKKSTTNNKSNNSLYKPFYGTTDQTTKDKSFSVDNPVSKLKVESNSNSSLSVGLNLTADSSPALSKNTAGYPAKNIDSFSNHLMASSTVNNYGGFINNALAADSYHHTNSSTNTNTSGEKSLKLSFLNSGTSDKHNMANYDLYNNPNPLSSGLSALSLNRVDNKLKLINQTQTQANNTGYYKGMNKAELETNKVLTLNHSKTLMNSSTRQATSLTPNHIATKKIINLQNFDDNIKKPINISRKPTKFDSSSNVDTKPNVGVNYNTDMPISNSNEINSRLLTKNPRSGVRNVSYGPSNQFKTANMQNSNYPQPLVNLALDKDNNFELANNKISSNKAYSNISAAPTKSNRVLSVSKPQQSIRRGMAVANKMQMTPEQTLRAYGGLLSSYEKEEIKLFKSIYFVRTANIRIPPRGTANGGFDDENGDYVLQIGDQFVYRYEAVEILGKGSFGQVFRAIDHKTNEIVAIKIIRNRKRFHNQAQIEVALLMHLRKCDAEDKHHILKTLDHFVFRSHLCIVTEVLSINLYEWLKANYFIGTPQILLRSFTRQILSAIILLGNNHIIHCDLKPENILLTKLPPLPPSKKGMPTSHSRSVHPMAPKILPQDMERGYYQLKIIDFGSSCFEHDRVYTYIQSRFYRSPEVILGLPYGLPIDMWSLGCIIYELLTGVPLFPGENEKDQLLAISEVLGVPPLHMITNSPRKSEFAEGVYGYPNLYTLKPYVTSKGLKRVSGSKPLINLILRAQDQRFYDFMARILTWDPNLRLKPSEAINHPW</sequence>
<evidence type="ECO:0000256" key="8">
    <source>
        <dbReference type="ARBA" id="ARBA00049003"/>
    </source>
</evidence>
<dbReference type="InterPro" id="IPR042521">
    <property type="entry name" value="DYRK"/>
</dbReference>
<evidence type="ECO:0000256" key="6">
    <source>
        <dbReference type="ARBA" id="ARBA00022777"/>
    </source>
</evidence>
<dbReference type="AlphaFoldDB" id="A0A2T9YKK0"/>
<dbReference type="SUPFAM" id="SSF56112">
    <property type="entry name" value="Protein kinase-like (PK-like)"/>
    <property type="match status" value="1"/>
</dbReference>
<dbReference type="OrthoDB" id="9332038at2759"/>
<dbReference type="InterPro" id="IPR008271">
    <property type="entry name" value="Ser/Thr_kinase_AS"/>
</dbReference>
<dbReference type="STRING" id="133385.A0A2T9YKK0"/>
<comment type="catalytic activity">
    <reaction evidence="9">
        <text>L-threonyl-[protein] + ATP = O-phospho-L-threonyl-[protein] + ADP + H(+)</text>
        <dbReference type="Rhea" id="RHEA:46608"/>
        <dbReference type="Rhea" id="RHEA-COMP:11060"/>
        <dbReference type="Rhea" id="RHEA-COMP:11605"/>
        <dbReference type="ChEBI" id="CHEBI:15378"/>
        <dbReference type="ChEBI" id="CHEBI:30013"/>
        <dbReference type="ChEBI" id="CHEBI:30616"/>
        <dbReference type="ChEBI" id="CHEBI:61977"/>
        <dbReference type="ChEBI" id="CHEBI:456216"/>
        <dbReference type="EC" id="2.7.12.1"/>
    </reaction>
</comment>
<keyword evidence="5 11" id="KW-0547">Nucleotide-binding</keyword>
<feature type="binding site" evidence="11">
    <location>
        <position position="763"/>
    </location>
    <ligand>
        <name>ATP</name>
        <dbReference type="ChEBI" id="CHEBI:30616"/>
    </ligand>
</feature>
<feature type="compositionally biased region" description="Polar residues" evidence="12">
    <location>
        <begin position="157"/>
        <end position="176"/>
    </location>
</feature>
<dbReference type="EMBL" id="MBFR01000146">
    <property type="protein sequence ID" value="PVU92871.1"/>
    <property type="molecule type" value="Genomic_DNA"/>
</dbReference>
<dbReference type="InterPro" id="IPR050494">
    <property type="entry name" value="Ser_Thr_dual-spec_kinase"/>
</dbReference>
<feature type="region of interest" description="Disordered" evidence="12">
    <location>
        <begin position="537"/>
        <end position="563"/>
    </location>
</feature>
<gene>
    <name evidence="14" type="ORF">BB561_003572</name>
</gene>
<evidence type="ECO:0000256" key="4">
    <source>
        <dbReference type="ARBA" id="ARBA00022679"/>
    </source>
</evidence>
<dbReference type="InterPro" id="IPR011009">
    <property type="entry name" value="Kinase-like_dom_sf"/>
</dbReference>
<dbReference type="EC" id="2.7.12.1" evidence="2"/>
<organism evidence="14 15">
    <name type="scientific">Smittium simulii</name>
    <dbReference type="NCBI Taxonomy" id="133385"/>
    <lineage>
        <taxon>Eukaryota</taxon>
        <taxon>Fungi</taxon>
        <taxon>Fungi incertae sedis</taxon>
        <taxon>Zoopagomycota</taxon>
        <taxon>Kickxellomycotina</taxon>
        <taxon>Harpellomycetes</taxon>
        <taxon>Harpellales</taxon>
        <taxon>Legeriomycetaceae</taxon>
        <taxon>Smittium</taxon>
    </lineage>
</organism>
<dbReference type="InterPro" id="IPR017441">
    <property type="entry name" value="Protein_kinase_ATP_BS"/>
</dbReference>
<dbReference type="Proteomes" id="UP000245383">
    <property type="component" value="Unassembled WGS sequence"/>
</dbReference>
<dbReference type="GO" id="GO:0005856">
    <property type="term" value="C:cytoskeleton"/>
    <property type="evidence" value="ECO:0007669"/>
    <property type="project" value="TreeGrafter"/>
</dbReference>
<evidence type="ECO:0000313" key="15">
    <source>
        <dbReference type="Proteomes" id="UP000245383"/>
    </source>
</evidence>
<dbReference type="Pfam" id="PF00069">
    <property type="entry name" value="Pkinase"/>
    <property type="match status" value="1"/>
</dbReference>
<evidence type="ECO:0000256" key="11">
    <source>
        <dbReference type="PROSITE-ProRule" id="PRU10141"/>
    </source>
</evidence>
<evidence type="ECO:0000256" key="2">
    <source>
        <dbReference type="ARBA" id="ARBA00013203"/>
    </source>
</evidence>
<evidence type="ECO:0000256" key="9">
    <source>
        <dbReference type="ARBA" id="ARBA00049308"/>
    </source>
</evidence>
<accession>A0A2T9YKK0</accession>
<dbReference type="FunFam" id="3.30.200.20:FF:000087">
    <property type="entry name" value="Dual specificity tyrosine-phosphorylation-regulated kinase 1A"/>
    <property type="match status" value="1"/>
</dbReference>
<evidence type="ECO:0000256" key="7">
    <source>
        <dbReference type="ARBA" id="ARBA00022840"/>
    </source>
</evidence>
<evidence type="ECO:0000256" key="3">
    <source>
        <dbReference type="ARBA" id="ARBA00022527"/>
    </source>
</evidence>
<feature type="compositionally biased region" description="Polar residues" evidence="12">
    <location>
        <begin position="543"/>
        <end position="563"/>
    </location>
</feature>
<comment type="caution">
    <text evidence="14">The sequence shown here is derived from an EMBL/GenBank/DDBJ whole genome shotgun (WGS) entry which is preliminary data.</text>
</comment>
<comment type="catalytic activity">
    <reaction evidence="10">
        <text>L-tyrosyl-[protein] + ATP = O-phospho-L-tyrosyl-[protein] + ADP + H(+)</text>
        <dbReference type="Rhea" id="RHEA:10596"/>
        <dbReference type="Rhea" id="RHEA-COMP:10136"/>
        <dbReference type="Rhea" id="RHEA-COMP:20101"/>
        <dbReference type="ChEBI" id="CHEBI:15378"/>
        <dbReference type="ChEBI" id="CHEBI:30616"/>
        <dbReference type="ChEBI" id="CHEBI:46858"/>
        <dbReference type="ChEBI" id="CHEBI:61978"/>
        <dbReference type="ChEBI" id="CHEBI:456216"/>
        <dbReference type="EC" id="2.7.12.1"/>
    </reaction>
</comment>
<feature type="domain" description="Protein kinase" evidence="13">
    <location>
        <begin position="734"/>
        <end position="1068"/>
    </location>
</feature>
<dbReference type="InterPro" id="IPR000719">
    <property type="entry name" value="Prot_kinase_dom"/>
</dbReference>
<dbReference type="Gene3D" id="3.30.10.30">
    <property type="entry name" value="DYRK"/>
    <property type="match status" value="1"/>
</dbReference>
<evidence type="ECO:0000256" key="12">
    <source>
        <dbReference type="SAM" id="MobiDB-lite"/>
    </source>
</evidence>
<dbReference type="GO" id="GO:0005524">
    <property type="term" value="F:ATP binding"/>
    <property type="evidence" value="ECO:0007669"/>
    <property type="project" value="UniProtKB-UniRule"/>
</dbReference>
<dbReference type="PROSITE" id="PS00107">
    <property type="entry name" value="PROTEIN_KINASE_ATP"/>
    <property type="match status" value="1"/>
</dbReference>
<comment type="catalytic activity">
    <reaction evidence="8">
        <text>L-seryl-[protein] + ATP = O-phospho-L-seryl-[protein] + ADP + H(+)</text>
        <dbReference type="Rhea" id="RHEA:17989"/>
        <dbReference type="Rhea" id="RHEA-COMP:9863"/>
        <dbReference type="Rhea" id="RHEA-COMP:11604"/>
        <dbReference type="ChEBI" id="CHEBI:15378"/>
        <dbReference type="ChEBI" id="CHEBI:29999"/>
        <dbReference type="ChEBI" id="CHEBI:30616"/>
        <dbReference type="ChEBI" id="CHEBI:83421"/>
        <dbReference type="ChEBI" id="CHEBI:456216"/>
        <dbReference type="EC" id="2.7.12.1"/>
    </reaction>
</comment>
<comment type="similarity">
    <text evidence="1">Belongs to the protein kinase superfamily. CMGC Ser/Thr protein kinase family. MNB/DYRK subfamily.</text>
</comment>
<dbReference type="GO" id="GO:0004712">
    <property type="term" value="F:protein serine/threonine/tyrosine kinase activity"/>
    <property type="evidence" value="ECO:0007669"/>
    <property type="project" value="UniProtKB-EC"/>
</dbReference>
<proteinExistence type="inferred from homology"/>
<keyword evidence="6" id="KW-0418">Kinase</keyword>
<dbReference type="Gene3D" id="1.10.510.10">
    <property type="entry name" value="Transferase(Phosphotransferase) domain 1"/>
    <property type="match status" value="1"/>
</dbReference>